<accession>A0A7L4YR28</accession>
<dbReference type="OrthoDB" id="9804442at2"/>
<evidence type="ECO:0000313" key="5">
    <source>
        <dbReference type="Proteomes" id="UP000463857"/>
    </source>
</evidence>
<keyword evidence="2" id="KW-0378">Hydrolase</keyword>
<dbReference type="PANTHER" id="PTHR43736:SF1">
    <property type="entry name" value="DIHYDRONEOPTERIN TRIPHOSPHATE DIPHOSPHATASE"/>
    <property type="match status" value="1"/>
</dbReference>
<organism evidence="4 5">
    <name type="scientific">Epidermidibacterium keratini</name>
    <dbReference type="NCBI Taxonomy" id="1891644"/>
    <lineage>
        <taxon>Bacteria</taxon>
        <taxon>Bacillati</taxon>
        <taxon>Actinomycetota</taxon>
        <taxon>Actinomycetes</taxon>
        <taxon>Sporichthyales</taxon>
        <taxon>Sporichthyaceae</taxon>
        <taxon>Epidermidibacterium</taxon>
    </lineage>
</organism>
<evidence type="ECO:0000256" key="2">
    <source>
        <dbReference type="ARBA" id="ARBA00022801"/>
    </source>
</evidence>
<dbReference type="AlphaFoldDB" id="A0A7L4YR28"/>
<evidence type="ECO:0000259" key="3">
    <source>
        <dbReference type="PROSITE" id="PS51462"/>
    </source>
</evidence>
<dbReference type="Proteomes" id="UP000463857">
    <property type="component" value="Chromosome"/>
</dbReference>
<dbReference type="EMBL" id="CP047156">
    <property type="protein sequence ID" value="QHC01393.1"/>
    <property type="molecule type" value="Genomic_DNA"/>
</dbReference>
<dbReference type="PROSITE" id="PS51462">
    <property type="entry name" value="NUDIX"/>
    <property type="match status" value="1"/>
</dbReference>
<keyword evidence="5" id="KW-1185">Reference proteome</keyword>
<dbReference type="InterPro" id="IPR000086">
    <property type="entry name" value="NUDIX_hydrolase_dom"/>
</dbReference>
<dbReference type="InterPro" id="IPR015797">
    <property type="entry name" value="NUDIX_hydrolase-like_dom_sf"/>
</dbReference>
<protein>
    <submittedName>
        <fullName evidence="4">NUDIX domain-containing protein</fullName>
    </submittedName>
</protein>
<dbReference type="CDD" id="cd02883">
    <property type="entry name" value="NUDIX_Hydrolase"/>
    <property type="match status" value="1"/>
</dbReference>
<feature type="domain" description="Nudix hydrolase" evidence="3">
    <location>
        <begin position="15"/>
        <end position="164"/>
    </location>
</feature>
<dbReference type="SUPFAM" id="SSF55811">
    <property type="entry name" value="Nudix"/>
    <property type="match status" value="1"/>
</dbReference>
<dbReference type="Pfam" id="PF00293">
    <property type="entry name" value="NUDIX"/>
    <property type="match status" value="1"/>
</dbReference>
<gene>
    <name evidence="4" type="ORF">EK0264_14590</name>
</gene>
<evidence type="ECO:0000256" key="1">
    <source>
        <dbReference type="ARBA" id="ARBA00005582"/>
    </source>
</evidence>
<dbReference type="RefSeq" id="WP_159546530.1">
    <property type="nucleotide sequence ID" value="NZ_CP047156.1"/>
</dbReference>
<dbReference type="InterPro" id="IPR020476">
    <property type="entry name" value="Nudix_hydrolase"/>
</dbReference>
<dbReference type="PANTHER" id="PTHR43736">
    <property type="entry name" value="ADP-RIBOSE PYROPHOSPHATASE"/>
    <property type="match status" value="1"/>
</dbReference>
<dbReference type="KEGG" id="eke:EK0264_14590"/>
<dbReference type="Gene3D" id="3.90.79.10">
    <property type="entry name" value="Nucleoside Triphosphate Pyrophosphohydrolase"/>
    <property type="match status" value="1"/>
</dbReference>
<dbReference type="PRINTS" id="PR00502">
    <property type="entry name" value="NUDIXFAMILY"/>
</dbReference>
<sequence length="169" mass="18462">MSEPSSSSEVTPVIRQRVGAYGVLTREYAGARQLLLTRISPWDYGAGMWTLPGGGIDHGEHPDDGVRREFEEETSLRVHPVRPAVVTSLHVTDYNRAGVLEDFQGIGIVYFVEAEPGQDLDDLQILEQDSSTDAVEWINIDALGKTDRVLTNVAKAALTLLTAAPSAMR</sequence>
<dbReference type="GO" id="GO:0016787">
    <property type="term" value="F:hydrolase activity"/>
    <property type="evidence" value="ECO:0007669"/>
    <property type="project" value="UniProtKB-KW"/>
</dbReference>
<proteinExistence type="inferred from homology"/>
<dbReference type="InParanoid" id="A0A7L4YR28"/>
<comment type="similarity">
    <text evidence="1">Belongs to the Nudix hydrolase family.</text>
</comment>
<reference evidence="4 5" key="1">
    <citation type="journal article" date="2018" name="Int. J. Syst. Evol. Microbiol.">
        <title>Epidermidibacterium keratini gen. nov., sp. nov., a member of the family Sporichthyaceae, isolated from keratin epidermis.</title>
        <authorList>
            <person name="Lee D.G."/>
            <person name="Trujillo M.E."/>
            <person name="Kang S."/>
            <person name="Nam J.J."/>
            <person name="Kim Y.J."/>
        </authorList>
    </citation>
    <scope>NUCLEOTIDE SEQUENCE [LARGE SCALE GENOMIC DNA]</scope>
    <source>
        <strain evidence="4 5">EPI-7</strain>
    </source>
</reference>
<evidence type="ECO:0000313" key="4">
    <source>
        <dbReference type="EMBL" id="QHC01393.1"/>
    </source>
</evidence>
<name>A0A7L4YR28_9ACTN</name>